<evidence type="ECO:0000256" key="2">
    <source>
        <dbReference type="SAM" id="Phobius"/>
    </source>
</evidence>
<accession>A0ABR7LZF6</accession>
<keyword evidence="2" id="KW-1133">Transmembrane helix</keyword>
<evidence type="ECO:0000256" key="1">
    <source>
        <dbReference type="SAM" id="MobiDB-lite"/>
    </source>
</evidence>
<keyword evidence="4" id="KW-1185">Reference proteome</keyword>
<dbReference type="EMBL" id="JABVEC010000038">
    <property type="protein sequence ID" value="MBC6470228.1"/>
    <property type="molecule type" value="Genomic_DNA"/>
</dbReference>
<feature type="transmembrane region" description="Helical" evidence="2">
    <location>
        <begin position="38"/>
        <end position="56"/>
    </location>
</feature>
<feature type="transmembrane region" description="Helical" evidence="2">
    <location>
        <begin position="68"/>
        <end position="86"/>
    </location>
</feature>
<protein>
    <submittedName>
        <fullName evidence="3">Sulfatase</fullName>
    </submittedName>
</protein>
<keyword evidence="2" id="KW-0472">Membrane</keyword>
<reference evidence="3 4" key="1">
    <citation type="submission" date="2020-06" db="EMBL/GenBank/DDBJ databases">
        <title>Actinomadura xiongansis sp. nov., isolated from soil of Baiyangdian.</title>
        <authorList>
            <person name="Zhang X."/>
        </authorList>
    </citation>
    <scope>NUCLEOTIDE SEQUENCE [LARGE SCALE GENOMIC DNA]</scope>
    <source>
        <strain evidence="3 4">HBUM206468</strain>
    </source>
</reference>
<evidence type="ECO:0000313" key="3">
    <source>
        <dbReference type="EMBL" id="MBC6470228.1"/>
    </source>
</evidence>
<keyword evidence="2" id="KW-0812">Transmembrane</keyword>
<dbReference type="RefSeq" id="WP_187247270.1">
    <property type="nucleotide sequence ID" value="NZ_JABVEC010000038.1"/>
</dbReference>
<sequence length="592" mass="63556">MAVSFIRRFLRSPAQNGTAVEGDPTGDHADGPRVRRTVTARVITALACLLVLFALIAPNEVGRLTPGAFVRIPLEGILGVALVLVLPGGARRVAAAFLGVGFGLLAIVKVVDIGFYAVLGRPFDLVFDWPLAANAMEFLTTSVGRVGAIGSTVAAAVLACAVLVLMALSLLRLSRLVVRHNTTAARAAAVLGVAWLTCAVLGAQIVPGSPVAVVAFDRSLQVRTSLHDRKVFAAEAAVDAFRDTPGNELLTALRGKDVVLAFVESYGRDAVENPRFAPQVGAVLDAGNRRLRAAGFDSRSAFLTSPTSGGGSWLAHGTLLSGLWVDNQQRYQNLVKSDRLTLNGAFRRAGWRTVGVMPGITRAWPEGEFFGYDRVYDRWNLGYLGPRFNWGTPPDQYTLSAFQRFERATPRRARVMAEIPMVTSHAPWAPTPRLIDWKDVGDGSVFDGMPATGSQPDGVWRDPARVRAAYRGSIEYSLNTLISYLETYGNDDLVLIFLGDHQAAPIVTGHGAGHDAPITIVARDRSVLDRISGWGWQDGLKPGPKAPVWRMSAFRDRFLTAFGSQAGPTRSPAGRTSSASSPLSHGSRSAVR</sequence>
<proteinExistence type="predicted"/>
<dbReference type="Proteomes" id="UP000805614">
    <property type="component" value="Unassembled WGS sequence"/>
</dbReference>
<feature type="transmembrane region" description="Helical" evidence="2">
    <location>
        <begin position="146"/>
        <end position="171"/>
    </location>
</feature>
<dbReference type="Gene3D" id="3.40.720.10">
    <property type="entry name" value="Alkaline Phosphatase, subunit A"/>
    <property type="match status" value="1"/>
</dbReference>
<feature type="transmembrane region" description="Helical" evidence="2">
    <location>
        <begin position="183"/>
        <end position="206"/>
    </location>
</feature>
<evidence type="ECO:0000313" key="4">
    <source>
        <dbReference type="Proteomes" id="UP000805614"/>
    </source>
</evidence>
<feature type="region of interest" description="Disordered" evidence="1">
    <location>
        <begin position="563"/>
        <end position="592"/>
    </location>
</feature>
<organism evidence="3 4">
    <name type="scientific">Actinomadura alba</name>
    <dbReference type="NCBI Taxonomy" id="406431"/>
    <lineage>
        <taxon>Bacteria</taxon>
        <taxon>Bacillati</taxon>
        <taxon>Actinomycetota</taxon>
        <taxon>Actinomycetes</taxon>
        <taxon>Streptosporangiales</taxon>
        <taxon>Thermomonosporaceae</taxon>
        <taxon>Actinomadura</taxon>
    </lineage>
</organism>
<dbReference type="InterPro" id="IPR017850">
    <property type="entry name" value="Alkaline_phosphatase_core_sf"/>
</dbReference>
<feature type="transmembrane region" description="Helical" evidence="2">
    <location>
        <begin position="93"/>
        <end position="119"/>
    </location>
</feature>
<gene>
    <name evidence="3" type="ORF">HKK74_32765</name>
</gene>
<comment type="caution">
    <text evidence="3">The sequence shown here is derived from an EMBL/GenBank/DDBJ whole genome shotgun (WGS) entry which is preliminary data.</text>
</comment>
<dbReference type="SUPFAM" id="SSF53649">
    <property type="entry name" value="Alkaline phosphatase-like"/>
    <property type="match status" value="1"/>
</dbReference>
<name>A0ABR7LZF6_9ACTN</name>